<dbReference type="Pfam" id="PF00270">
    <property type="entry name" value="DEAD"/>
    <property type="match status" value="1"/>
</dbReference>
<dbReference type="GO" id="GO:0016787">
    <property type="term" value="F:hydrolase activity"/>
    <property type="evidence" value="ECO:0007669"/>
    <property type="project" value="UniProtKB-KW"/>
</dbReference>
<sequence length="477" mass="55910">MQMNAINKILQETFGLESLRENQIEIVQKILEGHDVLALLPTGSGKSLTFQLPMLVNNKKTIVISPLIALMEDQVMQLKQKKVKACCIHSQLDDMDKQLLLSRIETYDFIYCSPEWLVTNGLNYLKHYRCEAIVIDETHCISEWGYEFRPHYLMIDEIVSYYDAQVIALTATANDQVIYDIQHVIKRELTVMNYLTERENIFLSVVNTNDDADKLSFILETLKASASTVIYFSSKKQVEYVYRYLLEQGIMVERYHADMQYEERMSVQQRFMNDEIQVICATNAFGMGVNKSNIRTVIHYHMPKSIFQFIQEIGRGGRDGELSQSILLYSPNDEILPYRLNELNELTLTEIDLYFQGAALTEEKQILMNILSAKYSREEILRKIRRHQHMKRTALTQMIEYINEKYCLTHKLNQFSLNKQYVRDSKSMEHDNIFKCKSCAHCNKQVKISFKQQSYHVQKKFGKTLLNQLFNDLYVFT</sequence>
<evidence type="ECO:0000256" key="2">
    <source>
        <dbReference type="ARBA" id="ARBA00022801"/>
    </source>
</evidence>
<protein>
    <submittedName>
        <fullName evidence="7">ATP-dependent DNA helicase RecQ</fullName>
    </submittedName>
</protein>
<keyword evidence="8" id="KW-1185">Reference proteome</keyword>
<dbReference type="NCBIfam" id="TIGR00614">
    <property type="entry name" value="recQ_fam"/>
    <property type="match status" value="1"/>
</dbReference>
<dbReference type="PANTHER" id="PTHR13710:SF84">
    <property type="entry name" value="ATP-DEPENDENT DNA HELICASE RECS-RELATED"/>
    <property type="match status" value="1"/>
</dbReference>
<dbReference type="InterPro" id="IPR004589">
    <property type="entry name" value="DNA_helicase_ATP-dep_RecQ"/>
</dbReference>
<dbReference type="CDD" id="cd17920">
    <property type="entry name" value="DEXHc_RecQ"/>
    <property type="match status" value="1"/>
</dbReference>
<proteinExistence type="predicted"/>
<organism evidence="7 8">
    <name type="scientific">Macrococcoides goetzii</name>
    <dbReference type="NCBI Taxonomy" id="1891097"/>
    <lineage>
        <taxon>Bacteria</taxon>
        <taxon>Bacillati</taxon>
        <taxon>Bacillota</taxon>
        <taxon>Bacilli</taxon>
        <taxon>Bacillales</taxon>
        <taxon>Staphylococcaceae</taxon>
        <taxon>Macrococcoides</taxon>
    </lineage>
</organism>
<dbReference type="Proteomes" id="UP000229523">
    <property type="component" value="Unassembled WGS sequence"/>
</dbReference>
<dbReference type="PANTHER" id="PTHR13710">
    <property type="entry name" value="DNA HELICASE RECQ FAMILY MEMBER"/>
    <property type="match status" value="1"/>
</dbReference>
<comment type="caution">
    <text evidence="7">The sequence shown here is derived from an EMBL/GenBank/DDBJ whole genome shotgun (WGS) entry which is preliminary data.</text>
</comment>
<dbReference type="EMBL" id="MJBI02000001">
    <property type="protein sequence ID" value="RAI82515.1"/>
    <property type="molecule type" value="Genomic_DNA"/>
</dbReference>
<keyword evidence="4" id="KW-0067">ATP-binding</keyword>
<dbReference type="GO" id="GO:0043138">
    <property type="term" value="F:3'-5' DNA helicase activity"/>
    <property type="evidence" value="ECO:0007669"/>
    <property type="project" value="TreeGrafter"/>
</dbReference>
<dbReference type="GO" id="GO:0005524">
    <property type="term" value="F:ATP binding"/>
    <property type="evidence" value="ECO:0007669"/>
    <property type="project" value="UniProtKB-KW"/>
</dbReference>
<dbReference type="GO" id="GO:0003676">
    <property type="term" value="F:nucleic acid binding"/>
    <property type="evidence" value="ECO:0007669"/>
    <property type="project" value="InterPro"/>
</dbReference>
<keyword evidence="3 7" id="KW-0347">Helicase</keyword>
<gene>
    <name evidence="7" type="ORF">BFS35_002170</name>
</gene>
<accession>A0A364JNL8</accession>
<evidence type="ECO:0000259" key="6">
    <source>
        <dbReference type="PROSITE" id="PS51194"/>
    </source>
</evidence>
<dbReference type="AlphaFoldDB" id="A0A364JNL8"/>
<dbReference type="SUPFAM" id="SSF52540">
    <property type="entry name" value="P-loop containing nucleoside triphosphate hydrolases"/>
    <property type="match status" value="1"/>
</dbReference>
<dbReference type="SMART" id="SM00490">
    <property type="entry name" value="HELICc"/>
    <property type="match status" value="1"/>
</dbReference>
<name>A0A364JNL8_9STAP</name>
<dbReference type="PROSITE" id="PS51194">
    <property type="entry name" value="HELICASE_CTER"/>
    <property type="match status" value="1"/>
</dbReference>
<evidence type="ECO:0000256" key="1">
    <source>
        <dbReference type="ARBA" id="ARBA00022741"/>
    </source>
</evidence>
<dbReference type="GO" id="GO:0006310">
    <property type="term" value="P:DNA recombination"/>
    <property type="evidence" value="ECO:0007669"/>
    <property type="project" value="InterPro"/>
</dbReference>
<dbReference type="InterPro" id="IPR014001">
    <property type="entry name" value="Helicase_ATP-bd"/>
</dbReference>
<reference evidence="7 8" key="1">
    <citation type="journal article" date="2018" name="Front. Microbiol.">
        <title>Description and Comparative Genomics of Macrococcus caseolyticus subsp. hominis subsp. nov., Macrococcus goetzii sp. nov., Macrococcus epidermidis sp. nov., and Macrococcus bohemicus sp. nov., Novel Macrococci From Human Clinical Material With Virulence Potential and Suspected Uptake of Foreign DNA by Natural Transformation.</title>
        <authorList>
            <person name="Maslanova I."/>
            <person name="Wertheimer Z."/>
            <person name="Sedlacek I."/>
            <person name="Svec P."/>
            <person name="Indrakova A."/>
            <person name="Kovarovic V."/>
            <person name="Schumann P."/>
            <person name="Sproer C."/>
            <person name="Kralova S."/>
            <person name="Sedo O."/>
            <person name="Kristofova L."/>
            <person name="Vrbovska V."/>
            <person name="Fuzik T."/>
            <person name="Petras P."/>
            <person name="Zdrahal Z."/>
            <person name="Ruzickova V."/>
            <person name="Doskar J."/>
            <person name="Pantucek R."/>
        </authorList>
    </citation>
    <scope>NUCLEOTIDE SEQUENCE [LARGE SCALE GENOMIC DNA]</scope>
    <source>
        <strain evidence="7 8">CCM 4927</strain>
    </source>
</reference>
<dbReference type="GO" id="GO:0030894">
    <property type="term" value="C:replisome"/>
    <property type="evidence" value="ECO:0007669"/>
    <property type="project" value="TreeGrafter"/>
</dbReference>
<feature type="domain" description="Helicase ATP-binding" evidence="5">
    <location>
        <begin position="27"/>
        <end position="191"/>
    </location>
</feature>
<dbReference type="InterPro" id="IPR027417">
    <property type="entry name" value="P-loop_NTPase"/>
</dbReference>
<evidence type="ECO:0000313" key="8">
    <source>
        <dbReference type="Proteomes" id="UP000229523"/>
    </source>
</evidence>
<dbReference type="GO" id="GO:0009378">
    <property type="term" value="F:four-way junction helicase activity"/>
    <property type="evidence" value="ECO:0007669"/>
    <property type="project" value="TreeGrafter"/>
</dbReference>
<evidence type="ECO:0000256" key="3">
    <source>
        <dbReference type="ARBA" id="ARBA00022806"/>
    </source>
</evidence>
<dbReference type="InterPro" id="IPR001650">
    <property type="entry name" value="Helicase_C-like"/>
</dbReference>
<keyword evidence="1" id="KW-0547">Nucleotide-binding</keyword>
<dbReference type="GO" id="GO:0006281">
    <property type="term" value="P:DNA repair"/>
    <property type="evidence" value="ECO:0007669"/>
    <property type="project" value="TreeGrafter"/>
</dbReference>
<evidence type="ECO:0000313" key="7">
    <source>
        <dbReference type="EMBL" id="RAI82515.1"/>
    </source>
</evidence>
<dbReference type="SMART" id="SM00487">
    <property type="entry name" value="DEXDc"/>
    <property type="match status" value="1"/>
</dbReference>
<dbReference type="GO" id="GO:0043590">
    <property type="term" value="C:bacterial nucleoid"/>
    <property type="evidence" value="ECO:0007669"/>
    <property type="project" value="TreeGrafter"/>
</dbReference>
<feature type="domain" description="Helicase C-terminal" evidence="6">
    <location>
        <begin position="214"/>
        <end position="366"/>
    </location>
</feature>
<dbReference type="GO" id="GO:0005737">
    <property type="term" value="C:cytoplasm"/>
    <property type="evidence" value="ECO:0007669"/>
    <property type="project" value="TreeGrafter"/>
</dbReference>
<dbReference type="Gene3D" id="3.40.50.300">
    <property type="entry name" value="P-loop containing nucleotide triphosphate hydrolases"/>
    <property type="match status" value="2"/>
</dbReference>
<keyword evidence="2" id="KW-0378">Hydrolase</keyword>
<dbReference type="Pfam" id="PF00271">
    <property type="entry name" value="Helicase_C"/>
    <property type="match status" value="1"/>
</dbReference>
<dbReference type="InterPro" id="IPR011545">
    <property type="entry name" value="DEAD/DEAH_box_helicase_dom"/>
</dbReference>
<evidence type="ECO:0000256" key="4">
    <source>
        <dbReference type="ARBA" id="ARBA00022840"/>
    </source>
</evidence>
<evidence type="ECO:0000259" key="5">
    <source>
        <dbReference type="PROSITE" id="PS51192"/>
    </source>
</evidence>
<dbReference type="PROSITE" id="PS51192">
    <property type="entry name" value="HELICASE_ATP_BIND_1"/>
    <property type="match status" value="1"/>
</dbReference>